<comment type="catalytic activity">
    <reaction evidence="1">
        <text>Release of an N-terminal amino acid, Xaa-|-Yaa- from a peptide, amide or arylamide. Xaa is preferably Ala, but may be most amino acids including Pro (slow action). When a terminal hydrophobic residue is followed by a prolyl residue, the two may be released as an intact Xaa-Pro dipeptide.</text>
        <dbReference type="EC" id="3.4.11.2"/>
    </reaction>
</comment>
<dbReference type="EMBL" id="VOSB01000003">
    <property type="protein sequence ID" value="TXE19718.1"/>
    <property type="molecule type" value="Genomic_DNA"/>
</dbReference>
<dbReference type="Gene3D" id="2.60.40.1730">
    <property type="entry name" value="tricorn interacting facor f3 domain"/>
    <property type="match status" value="1"/>
</dbReference>
<evidence type="ECO:0000256" key="11">
    <source>
        <dbReference type="ARBA" id="ARBA00023049"/>
    </source>
</evidence>
<evidence type="ECO:0000313" key="14">
    <source>
        <dbReference type="EMBL" id="TXE19718.1"/>
    </source>
</evidence>
<dbReference type="PANTHER" id="PTHR11533">
    <property type="entry name" value="PROTEASE M1 ZINC METALLOPROTEASE"/>
    <property type="match status" value="1"/>
</dbReference>
<dbReference type="InterPro" id="IPR045357">
    <property type="entry name" value="Aminopeptidase_N-like_N"/>
</dbReference>
<comment type="similarity">
    <text evidence="3">Belongs to the peptidase M1 family.</text>
</comment>
<keyword evidence="11" id="KW-0482">Metalloprotease</keyword>
<dbReference type="SUPFAM" id="SSF63737">
    <property type="entry name" value="Leukotriene A4 hydrolase N-terminal domain"/>
    <property type="match status" value="1"/>
</dbReference>
<evidence type="ECO:0000256" key="5">
    <source>
        <dbReference type="ARBA" id="ARBA00015611"/>
    </source>
</evidence>
<dbReference type="Pfam" id="PF17900">
    <property type="entry name" value="Peptidase_M1_N"/>
    <property type="match status" value="1"/>
</dbReference>
<dbReference type="SUPFAM" id="SSF55486">
    <property type="entry name" value="Metalloproteases ('zincins'), catalytic domain"/>
    <property type="match status" value="1"/>
</dbReference>
<evidence type="ECO:0000256" key="7">
    <source>
        <dbReference type="ARBA" id="ARBA00022670"/>
    </source>
</evidence>
<accession>A0A5C7BC23</accession>
<dbReference type="InterPro" id="IPR050344">
    <property type="entry name" value="Peptidase_M1_aminopeptidases"/>
</dbReference>
<keyword evidence="10" id="KW-0862">Zinc</keyword>
<dbReference type="GO" id="GO:0005615">
    <property type="term" value="C:extracellular space"/>
    <property type="evidence" value="ECO:0007669"/>
    <property type="project" value="TreeGrafter"/>
</dbReference>
<evidence type="ECO:0000256" key="3">
    <source>
        <dbReference type="ARBA" id="ARBA00010136"/>
    </source>
</evidence>
<protein>
    <recommendedName>
        <fullName evidence="5">Aminopeptidase N</fullName>
        <ecNumber evidence="4">3.4.11.2</ecNumber>
    </recommendedName>
</protein>
<dbReference type="GO" id="GO:0016020">
    <property type="term" value="C:membrane"/>
    <property type="evidence" value="ECO:0007669"/>
    <property type="project" value="TreeGrafter"/>
</dbReference>
<dbReference type="PANTHER" id="PTHR11533:SF174">
    <property type="entry name" value="PUROMYCIN-SENSITIVE AMINOPEPTIDASE-RELATED"/>
    <property type="match status" value="1"/>
</dbReference>
<keyword evidence="8" id="KW-0479">Metal-binding</keyword>
<evidence type="ECO:0000256" key="4">
    <source>
        <dbReference type="ARBA" id="ARBA00012564"/>
    </source>
</evidence>
<dbReference type="GO" id="GO:0016285">
    <property type="term" value="F:alanyl aminopeptidase activity"/>
    <property type="evidence" value="ECO:0007669"/>
    <property type="project" value="UniProtKB-EC"/>
</dbReference>
<keyword evidence="7" id="KW-0645">Protease</keyword>
<name>A0A5C7BC23_9FLAO</name>
<evidence type="ECO:0000259" key="12">
    <source>
        <dbReference type="Pfam" id="PF01433"/>
    </source>
</evidence>
<evidence type="ECO:0000259" key="13">
    <source>
        <dbReference type="Pfam" id="PF17900"/>
    </source>
</evidence>
<dbReference type="OrthoDB" id="100605at2"/>
<keyword evidence="15" id="KW-1185">Reference proteome</keyword>
<evidence type="ECO:0000256" key="8">
    <source>
        <dbReference type="ARBA" id="ARBA00022723"/>
    </source>
</evidence>
<feature type="domain" description="Aminopeptidase N-like N-terminal" evidence="13">
    <location>
        <begin position="33"/>
        <end position="201"/>
    </location>
</feature>
<reference evidence="14 15" key="1">
    <citation type="submission" date="2019-08" db="EMBL/GenBank/DDBJ databases">
        <title>Genome of Psychroserpens burtonensis ACAM 167.</title>
        <authorList>
            <person name="Bowman J.P."/>
        </authorList>
    </citation>
    <scope>NUCLEOTIDE SEQUENCE [LARGE SCALE GENOMIC DNA]</scope>
    <source>
        <strain evidence="14 15">ACAM 167</strain>
    </source>
</reference>
<dbReference type="RefSeq" id="WP_028873609.1">
    <property type="nucleotide sequence ID" value="NZ_VOSB01000003.1"/>
</dbReference>
<dbReference type="InterPro" id="IPR014782">
    <property type="entry name" value="Peptidase_M1_dom"/>
</dbReference>
<dbReference type="InterPro" id="IPR001930">
    <property type="entry name" value="Peptidase_M1"/>
</dbReference>
<dbReference type="GO" id="GO:0005737">
    <property type="term" value="C:cytoplasm"/>
    <property type="evidence" value="ECO:0007669"/>
    <property type="project" value="TreeGrafter"/>
</dbReference>
<dbReference type="Proteomes" id="UP000321938">
    <property type="component" value="Unassembled WGS sequence"/>
</dbReference>
<dbReference type="GO" id="GO:0042277">
    <property type="term" value="F:peptide binding"/>
    <property type="evidence" value="ECO:0007669"/>
    <property type="project" value="TreeGrafter"/>
</dbReference>
<dbReference type="Pfam" id="PF01433">
    <property type="entry name" value="Peptidase_M1"/>
    <property type="match status" value="1"/>
</dbReference>
<evidence type="ECO:0000256" key="9">
    <source>
        <dbReference type="ARBA" id="ARBA00022801"/>
    </source>
</evidence>
<dbReference type="PRINTS" id="PR00756">
    <property type="entry name" value="ALADIPTASE"/>
</dbReference>
<sequence length="673" mass="78189">MKQFLQLIVFLFFFGIVTAQQTDYVDFKSIDANLNLSSQLKSVNGMYSVEFEILKDVDSIFLDAKNIQLKSEVWENTGIEYTSERPFGERVVKSIVKDDKIWFYDDFKGGLIIKLSFVYECIPKKALYFVDDQIWTQGQGKYTSNWLPSIDDVNDKIEFDLSINHDNGYEVLSNGKLIKKKIGKEYTKWTYDMQKPMSSYLVALAIGKYDKKTETSKSGIPLVYYYYPEDSLKVEPTYRYSKQMFDFLEAEIGFPYPWQNYKQVPVKDFLYSGMENTSLTVFSDGFMVDSIGFNDKNYITVNAHELAHQWFGDLVTATSGEHHWLQEGFATYYALLAERDIFGDDHYYWQLFENAQELITQEEAGQSTSLLNPKSSSTTFYKKGAWSLHALREQVGDSAFKGATKKYLNNHQFGNVNTSDFISEVEKSSQQDLSVFVNDWLTEVTLPEDAIVKSLKKSAFMREYLAINCEEYSQKCKDYLVSNISDKGKIKVVSQISEHLEAEAFINNIEVRQAIAQYVSTIPKELKLEYESLLSDKSFVTIEAALYNLWANFPEERIKYLQKTKDIKGFNDYNVRLLWLVLHLNTIEYQTDNKQVVLNELIGYSLPEHHFELRMNAFNYLKLIGGFESESIKSLILATTHHNWRFSKFAKDLLETLKTNNQYRELIKQLKNN</sequence>
<comment type="caution">
    <text evidence="14">The sequence shown here is derived from an EMBL/GenBank/DDBJ whole genome shotgun (WGS) entry which is preliminary data.</text>
</comment>
<dbReference type="STRING" id="1123037.GCA_000425305_00950"/>
<evidence type="ECO:0000256" key="1">
    <source>
        <dbReference type="ARBA" id="ARBA00000098"/>
    </source>
</evidence>
<dbReference type="GO" id="GO:0070006">
    <property type="term" value="F:metalloaminopeptidase activity"/>
    <property type="evidence" value="ECO:0007669"/>
    <property type="project" value="TreeGrafter"/>
</dbReference>
<evidence type="ECO:0000256" key="6">
    <source>
        <dbReference type="ARBA" id="ARBA00022438"/>
    </source>
</evidence>
<evidence type="ECO:0000256" key="10">
    <source>
        <dbReference type="ARBA" id="ARBA00022833"/>
    </source>
</evidence>
<gene>
    <name evidence="14" type="ORF">ES692_02920</name>
</gene>
<dbReference type="InterPro" id="IPR027268">
    <property type="entry name" value="Peptidase_M4/M1_CTD_sf"/>
</dbReference>
<evidence type="ECO:0000256" key="2">
    <source>
        <dbReference type="ARBA" id="ARBA00001947"/>
    </source>
</evidence>
<dbReference type="CDD" id="cd09603">
    <property type="entry name" value="M1_APN_like"/>
    <property type="match status" value="1"/>
</dbReference>
<organism evidence="14 15">
    <name type="scientific">Psychroserpens burtonensis</name>
    <dbReference type="NCBI Taxonomy" id="49278"/>
    <lineage>
        <taxon>Bacteria</taxon>
        <taxon>Pseudomonadati</taxon>
        <taxon>Bacteroidota</taxon>
        <taxon>Flavobacteriia</taxon>
        <taxon>Flavobacteriales</taxon>
        <taxon>Flavobacteriaceae</taxon>
        <taxon>Psychroserpens</taxon>
    </lineage>
</organism>
<dbReference type="EC" id="3.4.11.2" evidence="4"/>
<evidence type="ECO:0000313" key="15">
    <source>
        <dbReference type="Proteomes" id="UP000321938"/>
    </source>
</evidence>
<dbReference type="AlphaFoldDB" id="A0A5C7BC23"/>
<proteinExistence type="inferred from homology"/>
<dbReference type="GO" id="GO:0008270">
    <property type="term" value="F:zinc ion binding"/>
    <property type="evidence" value="ECO:0007669"/>
    <property type="project" value="InterPro"/>
</dbReference>
<keyword evidence="9" id="KW-0378">Hydrolase</keyword>
<feature type="domain" description="Peptidase M1 membrane alanine aminopeptidase" evidence="12">
    <location>
        <begin position="241"/>
        <end position="440"/>
    </location>
</feature>
<comment type="cofactor">
    <cofactor evidence="2">
        <name>Zn(2+)</name>
        <dbReference type="ChEBI" id="CHEBI:29105"/>
    </cofactor>
</comment>
<dbReference type="InterPro" id="IPR042097">
    <property type="entry name" value="Aminopeptidase_N-like_N_sf"/>
</dbReference>
<dbReference type="GO" id="GO:0043171">
    <property type="term" value="P:peptide catabolic process"/>
    <property type="evidence" value="ECO:0007669"/>
    <property type="project" value="TreeGrafter"/>
</dbReference>
<dbReference type="Gene3D" id="1.10.390.10">
    <property type="entry name" value="Neutral Protease Domain 2"/>
    <property type="match status" value="1"/>
</dbReference>
<keyword evidence="6" id="KW-0031">Aminopeptidase</keyword>
<dbReference type="GO" id="GO:0006508">
    <property type="term" value="P:proteolysis"/>
    <property type="evidence" value="ECO:0007669"/>
    <property type="project" value="UniProtKB-KW"/>
</dbReference>